<evidence type="ECO:0000313" key="12">
    <source>
        <dbReference type="EMBL" id="SDT94764.1"/>
    </source>
</evidence>
<reference evidence="13 14" key="1">
    <citation type="submission" date="2016-10" db="EMBL/GenBank/DDBJ databases">
        <authorList>
            <person name="de Groot N.N."/>
        </authorList>
    </citation>
    <scope>NUCLEOTIDE SEQUENCE [LARGE SCALE GENOMIC DNA]</scope>
    <source>
        <strain evidence="13 14">DSM 44215</strain>
    </source>
</reference>
<gene>
    <name evidence="1" type="ORF">SAMN04488548_10214</name>
    <name evidence="2" type="ORF">SAMN04488548_10315</name>
    <name evidence="3" type="ORF">SAMN04488548_10317</name>
    <name evidence="4" type="ORF">SAMN04488548_11112</name>
    <name evidence="5" type="ORF">SAMN04488548_11120</name>
    <name evidence="6" type="ORF">SAMN04488548_11518</name>
    <name evidence="8" type="ORF">SAMN04488548_11712</name>
    <name evidence="7" type="ORF">SAMN04488548_1173</name>
    <name evidence="9" type="ORF">SAMN04488548_12618</name>
    <name evidence="10" type="ORF">SAMN04488548_12621</name>
    <name evidence="11" type="ORF">SAMN04488548_12766</name>
    <name evidence="13" type="ORF">SAMN04488548_13214</name>
    <name evidence="12" type="ORF">SAMN04488548_1329</name>
</gene>
<evidence type="ECO:0000313" key="8">
    <source>
        <dbReference type="EMBL" id="SDT85202.1"/>
    </source>
</evidence>
<evidence type="ECO:0000313" key="13">
    <source>
        <dbReference type="EMBL" id="SDT94845.1"/>
    </source>
</evidence>
<dbReference type="EMBL" id="FNLM01000032">
    <property type="protein sequence ID" value="SDT94845.1"/>
    <property type="molecule type" value="Genomic_DNA"/>
</dbReference>
<proteinExistence type="predicted"/>
<evidence type="ECO:0000313" key="1">
    <source>
        <dbReference type="EMBL" id="SDT83752.1"/>
    </source>
</evidence>
<dbReference type="EMBL" id="FNLM01000003">
    <property type="protein sequence ID" value="SDT83774.1"/>
    <property type="molecule type" value="Genomic_DNA"/>
</dbReference>
<dbReference type="EMBL" id="FNLM01000015">
    <property type="protein sequence ID" value="SDT85107.1"/>
    <property type="molecule type" value="Genomic_DNA"/>
</dbReference>
<dbReference type="STRING" id="158898.SAMN04488548_10214"/>
<dbReference type="Proteomes" id="UP000183180">
    <property type="component" value="Unassembled WGS sequence"/>
</dbReference>
<evidence type="ECO:0000313" key="14">
    <source>
        <dbReference type="Proteomes" id="UP000183180"/>
    </source>
</evidence>
<evidence type="ECO:0000313" key="3">
    <source>
        <dbReference type="EMBL" id="SDT83774.1"/>
    </source>
</evidence>
<evidence type="ECO:0000313" key="4">
    <source>
        <dbReference type="EMBL" id="SDT84795.1"/>
    </source>
</evidence>
<sequence length="66" mass="7028">MWFSEDLASKGIAASVKHSDITGDITGDRHYYVTGPTWLISLDQNAVMAGQIAGQFGGELVKSGDI</sequence>
<evidence type="ECO:0000313" key="2">
    <source>
        <dbReference type="EMBL" id="SDT83771.1"/>
    </source>
</evidence>
<organism evidence="13 14">
    <name type="scientific">Gordonia westfalica</name>
    <dbReference type="NCBI Taxonomy" id="158898"/>
    <lineage>
        <taxon>Bacteria</taxon>
        <taxon>Bacillati</taxon>
        <taxon>Actinomycetota</taxon>
        <taxon>Actinomycetes</taxon>
        <taxon>Mycobacteriales</taxon>
        <taxon>Gordoniaceae</taxon>
        <taxon>Gordonia</taxon>
    </lineage>
</organism>
<name>A0A1H2EI94_9ACTN</name>
<dbReference type="EMBL" id="FNLM01000003">
    <property type="protein sequence ID" value="SDT83771.1"/>
    <property type="molecule type" value="Genomic_DNA"/>
</dbReference>
<protein>
    <submittedName>
        <fullName evidence="13">Uncharacterized protein</fullName>
    </submittedName>
</protein>
<evidence type="ECO:0000313" key="5">
    <source>
        <dbReference type="EMBL" id="SDT84820.1"/>
    </source>
</evidence>
<dbReference type="EMBL" id="FNLM01000002">
    <property type="protein sequence ID" value="SDT83752.1"/>
    <property type="molecule type" value="Genomic_DNA"/>
</dbReference>
<accession>A0A1H2EI94</accession>
<dbReference type="AlphaFoldDB" id="A0A1H2EI94"/>
<evidence type="ECO:0000313" key="9">
    <source>
        <dbReference type="EMBL" id="SDT88476.1"/>
    </source>
</evidence>
<dbReference type="EMBL" id="FNLM01000032">
    <property type="protein sequence ID" value="SDT94764.1"/>
    <property type="molecule type" value="Genomic_DNA"/>
</dbReference>
<dbReference type="EMBL" id="FNLM01000026">
    <property type="protein sequence ID" value="SDT88476.1"/>
    <property type="molecule type" value="Genomic_DNA"/>
</dbReference>
<evidence type="ECO:0000313" key="10">
    <source>
        <dbReference type="EMBL" id="SDT88513.1"/>
    </source>
</evidence>
<dbReference type="RefSeq" id="WP_074847866.1">
    <property type="nucleotide sequence ID" value="NZ_FNLM01000002.1"/>
</dbReference>
<evidence type="ECO:0000313" key="6">
    <source>
        <dbReference type="EMBL" id="SDT85107.1"/>
    </source>
</evidence>
<dbReference type="EMBL" id="FNLM01000026">
    <property type="protein sequence ID" value="SDT88513.1"/>
    <property type="molecule type" value="Genomic_DNA"/>
</dbReference>
<dbReference type="EMBL" id="FNLM01000017">
    <property type="protein sequence ID" value="SDT85193.1"/>
    <property type="molecule type" value="Genomic_DNA"/>
</dbReference>
<dbReference type="EMBL" id="FNLM01000027">
    <property type="protein sequence ID" value="SDT89788.1"/>
    <property type="molecule type" value="Genomic_DNA"/>
</dbReference>
<dbReference type="EMBL" id="FNLM01000011">
    <property type="protein sequence ID" value="SDT84820.1"/>
    <property type="molecule type" value="Genomic_DNA"/>
</dbReference>
<dbReference type="EMBL" id="FNLM01000017">
    <property type="protein sequence ID" value="SDT85202.1"/>
    <property type="molecule type" value="Genomic_DNA"/>
</dbReference>
<evidence type="ECO:0000313" key="7">
    <source>
        <dbReference type="EMBL" id="SDT85193.1"/>
    </source>
</evidence>
<evidence type="ECO:0000313" key="11">
    <source>
        <dbReference type="EMBL" id="SDT89788.1"/>
    </source>
</evidence>
<dbReference type="EMBL" id="FNLM01000011">
    <property type="protein sequence ID" value="SDT84795.1"/>
    <property type="molecule type" value="Genomic_DNA"/>
</dbReference>